<dbReference type="Gene3D" id="2.40.30.170">
    <property type="match status" value="1"/>
</dbReference>
<dbReference type="InterPro" id="IPR006143">
    <property type="entry name" value="RND_pump_MFP"/>
</dbReference>
<evidence type="ECO:0000313" key="6">
    <source>
        <dbReference type="Proteomes" id="UP000295008"/>
    </source>
</evidence>
<evidence type="ECO:0000259" key="3">
    <source>
        <dbReference type="Pfam" id="PF25954"/>
    </source>
</evidence>
<gene>
    <name evidence="5" type="ORF">EDC14_100757</name>
</gene>
<comment type="caution">
    <text evidence="5">The sequence shown here is derived from an EMBL/GenBank/DDBJ whole genome shotgun (WGS) entry which is preliminary data.</text>
</comment>
<reference evidence="5 6" key="1">
    <citation type="submission" date="2019-03" db="EMBL/GenBank/DDBJ databases">
        <title>Genomic Encyclopedia of Type Strains, Phase IV (KMG-IV): sequencing the most valuable type-strain genomes for metagenomic binning, comparative biology and taxonomic classification.</title>
        <authorList>
            <person name="Goeker M."/>
        </authorList>
    </citation>
    <scope>NUCLEOTIDE SEQUENCE [LARGE SCALE GENOMIC DNA]</scope>
    <source>
        <strain evidence="5 6">LX-B</strain>
    </source>
</reference>
<comment type="similarity">
    <text evidence="1">Belongs to the membrane fusion protein (MFP) (TC 8.A.1) family.</text>
</comment>
<dbReference type="RefSeq" id="WP_132013741.1">
    <property type="nucleotide sequence ID" value="NZ_SLUN01000007.1"/>
</dbReference>
<dbReference type="PANTHER" id="PTHR30469:SF15">
    <property type="entry name" value="HLYD FAMILY OF SECRETION PROTEINS"/>
    <property type="match status" value="1"/>
</dbReference>
<dbReference type="GO" id="GO:0015562">
    <property type="term" value="F:efflux transmembrane transporter activity"/>
    <property type="evidence" value="ECO:0007669"/>
    <property type="project" value="TreeGrafter"/>
</dbReference>
<feature type="domain" description="CusB-like beta-barrel" evidence="3">
    <location>
        <begin position="200"/>
        <end position="273"/>
    </location>
</feature>
<evidence type="ECO:0000313" key="5">
    <source>
        <dbReference type="EMBL" id="TCL71595.1"/>
    </source>
</evidence>
<dbReference type="OrthoDB" id="9809068at2"/>
<dbReference type="PANTHER" id="PTHR30469">
    <property type="entry name" value="MULTIDRUG RESISTANCE PROTEIN MDTA"/>
    <property type="match status" value="1"/>
</dbReference>
<name>A0A4R1RXV7_HYDET</name>
<dbReference type="Gene3D" id="2.40.50.100">
    <property type="match status" value="1"/>
</dbReference>
<accession>A0A4R1RXV7</accession>
<dbReference type="Pfam" id="PF25954">
    <property type="entry name" value="Beta-barrel_RND_2"/>
    <property type="match status" value="1"/>
</dbReference>
<dbReference type="SUPFAM" id="SSF111369">
    <property type="entry name" value="HlyD-like secretion proteins"/>
    <property type="match status" value="1"/>
</dbReference>
<sequence length="353" mass="38385">MKKVIAILVTVLLLGLIVFTLFKNKAEITEKAKLNPITSYPVSVVKVAHESLSENLSQVGVISANNDLAVVSEQQGKVTAVMVQEGSYVAAGSPLVRLDDLLAQANFMSVQTSYDKAKKDWERYVTLQKDGLISESELESKRLSFKAAEAQYITAKRQFRNAVITSPISGVVTSRPVNLGSMVNAGTVVANVVDISKFKVELNVAEEHAFKIKVGDPVTIETDVYPGVKFSGKIDFISAKADDAHTYPVQVVIPSYDKKYPLKSGMYGRVYFNLASQEGLVIPRDALVGSIRHPQVYVVEENKAKLRDLVIGAEVGTKLMVLQGLNEGETVVVNGQDNLKENIGVEIVSAGKE</sequence>
<dbReference type="GO" id="GO:1990281">
    <property type="term" value="C:efflux pump complex"/>
    <property type="evidence" value="ECO:0007669"/>
    <property type="project" value="TreeGrafter"/>
</dbReference>
<dbReference type="Gene3D" id="2.40.420.20">
    <property type="match status" value="1"/>
</dbReference>
<dbReference type="InterPro" id="IPR058637">
    <property type="entry name" value="YknX-like_C"/>
</dbReference>
<dbReference type="Pfam" id="PF25989">
    <property type="entry name" value="YknX_C"/>
    <property type="match status" value="1"/>
</dbReference>
<feature type="domain" description="Multidrug resistance protein MdtA-like barrel-sandwich hybrid" evidence="2">
    <location>
        <begin position="70"/>
        <end position="194"/>
    </location>
</feature>
<protein>
    <submittedName>
        <fullName evidence="5">RND family efflux transporter MFP subunit</fullName>
    </submittedName>
</protein>
<feature type="domain" description="YknX-like C-terminal permuted SH3-like" evidence="4">
    <location>
        <begin position="279"/>
        <end position="342"/>
    </location>
</feature>
<evidence type="ECO:0000259" key="4">
    <source>
        <dbReference type="Pfam" id="PF25989"/>
    </source>
</evidence>
<evidence type="ECO:0000259" key="2">
    <source>
        <dbReference type="Pfam" id="PF25917"/>
    </source>
</evidence>
<dbReference type="InterPro" id="IPR058625">
    <property type="entry name" value="MdtA-like_BSH"/>
</dbReference>
<dbReference type="Proteomes" id="UP000295008">
    <property type="component" value="Unassembled WGS sequence"/>
</dbReference>
<dbReference type="EMBL" id="SLUN01000007">
    <property type="protein sequence ID" value="TCL71595.1"/>
    <property type="molecule type" value="Genomic_DNA"/>
</dbReference>
<organism evidence="5 6">
    <name type="scientific">Hydrogenispora ethanolica</name>
    <dbReference type="NCBI Taxonomy" id="1082276"/>
    <lineage>
        <taxon>Bacteria</taxon>
        <taxon>Bacillati</taxon>
        <taxon>Bacillota</taxon>
        <taxon>Hydrogenispora</taxon>
    </lineage>
</organism>
<dbReference type="Pfam" id="PF25917">
    <property type="entry name" value="BSH_RND"/>
    <property type="match status" value="1"/>
</dbReference>
<dbReference type="InterPro" id="IPR058792">
    <property type="entry name" value="Beta-barrel_RND_2"/>
</dbReference>
<dbReference type="AlphaFoldDB" id="A0A4R1RXV7"/>
<dbReference type="Gene3D" id="1.10.287.470">
    <property type="entry name" value="Helix hairpin bin"/>
    <property type="match status" value="1"/>
</dbReference>
<dbReference type="NCBIfam" id="TIGR01730">
    <property type="entry name" value="RND_mfp"/>
    <property type="match status" value="1"/>
</dbReference>
<keyword evidence="6" id="KW-1185">Reference proteome</keyword>
<evidence type="ECO:0000256" key="1">
    <source>
        <dbReference type="ARBA" id="ARBA00009477"/>
    </source>
</evidence>
<proteinExistence type="inferred from homology"/>